<protein>
    <recommendedName>
        <fullName evidence="2">Reverse transcriptase domain-containing protein</fullName>
    </recommendedName>
</protein>
<dbReference type="Pfam" id="PF00078">
    <property type="entry name" value="RVT_1"/>
    <property type="match status" value="1"/>
</dbReference>
<dbReference type="PANTHER" id="PTHR19446">
    <property type="entry name" value="REVERSE TRANSCRIPTASES"/>
    <property type="match status" value="1"/>
</dbReference>
<dbReference type="InterPro" id="IPR000477">
    <property type="entry name" value="RT_dom"/>
</dbReference>
<feature type="region of interest" description="Disordered" evidence="1">
    <location>
        <begin position="462"/>
        <end position="486"/>
    </location>
</feature>
<dbReference type="CDD" id="cd01650">
    <property type="entry name" value="RT_nLTR_like"/>
    <property type="match status" value="1"/>
</dbReference>
<dbReference type="PROSITE" id="PS50878">
    <property type="entry name" value="RT_POL"/>
    <property type="match status" value="1"/>
</dbReference>
<keyword evidence="4" id="KW-1185">Reference proteome</keyword>
<dbReference type="InterPro" id="IPR043502">
    <property type="entry name" value="DNA/RNA_pol_sf"/>
</dbReference>
<evidence type="ECO:0000313" key="4">
    <source>
        <dbReference type="Proteomes" id="UP000837857"/>
    </source>
</evidence>
<evidence type="ECO:0000256" key="1">
    <source>
        <dbReference type="SAM" id="MobiDB-lite"/>
    </source>
</evidence>
<evidence type="ECO:0000313" key="3">
    <source>
        <dbReference type="EMBL" id="CAH2049018.1"/>
    </source>
</evidence>
<sequence>MLFREVSLDIESIETIHELDSDHRPVLCKLGQNAGAVPPTKSVVDWHRLEIKLKALDPQDLVDLPETIATFDDANRAIASFRETITSAVTDSERTVKLSGDRRFNFPPDLRLLIRQKNAAKRAFDRYRSESNRTLLRRLQLKVKDRSDEDPRESLPPLVRPNSASVAIDDSEKAECLADNLEQQCTPSRERTDSVHLTEVDRVIETRAALPPEGEPLNSVTPEEVQDIIKNLKPKSAPGPDNISNKILKALPGPLLCLLATIFNTLLSSCSFPDDWKQATVIGIRKPNKPANQPSSYRPISLLSCLGKLYEQLLLNRVKEHVFSNGHLPTEQFGFRARHSCPDQLYRLTEHILKGLNHPKHISTGALFFDVAKAFDKVWHNDLLYKLYTLKVPDRLVHTIRAFLLNRSFRYRVEGTLSTSRRLTAGVPQGSCLSPLLFTLYTSDIPRDPHVNLALLLRPQPQSINDSTPKRCRPPRRLVPQMENRY</sequence>
<proteinExistence type="predicted"/>
<reference evidence="3" key="1">
    <citation type="submission" date="2022-03" db="EMBL/GenBank/DDBJ databases">
        <authorList>
            <person name="Martin H S."/>
        </authorList>
    </citation>
    <scope>NUCLEOTIDE SEQUENCE</scope>
</reference>
<dbReference type="SUPFAM" id="SSF56672">
    <property type="entry name" value="DNA/RNA polymerases"/>
    <property type="match status" value="1"/>
</dbReference>
<dbReference type="Proteomes" id="UP000837857">
    <property type="component" value="Chromosome 19"/>
</dbReference>
<accession>A0ABN8I6F8</accession>
<organism evidence="3 4">
    <name type="scientific">Iphiclides podalirius</name>
    <name type="common">scarce swallowtail</name>
    <dbReference type="NCBI Taxonomy" id="110791"/>
    <lineage>
        <taxon>Eukaryota</taxon>
        <taxon>Metazoa</taxon>
        <taxon>Ecdysozoa</taxon>
        <taxon>Arthropoda</taxon>
        <taxon>Hexapoda</taxon>
        <taxon>Insecta</taxon>
        <taxon>Pterygota</taxon>
        <taxon>Neoptera</taxon>
        <taxon>Endopterygota</taxon>
        <taxon>Lepidoptera</taxon>
        <taxon>Glossata</taxon>
        <taxon>Ditrysia</taxon>
        <taxon>Papilionoidea</taxon>
        <taxon>Papilionidae</taxon>
        <taxon>Papilioninae</taxon>
        <taxon>Iphiclides</taxon>
    </lineage>
</organism>
<evidence type="ECO:0000259" key="2">
    <source>
        <dbReference type="PROSITE" id="PS50878"/>
    </source>
</evidence>
<feature type="non-terminal residue" evidence="3">
    <location>
        <position position="1"/>
    </location>
</feature>
<dbReference type="EMBL" id="OW152831">
    <property type="protein sequence ID" value="CAH2049018.1"/>
    <property type="molecule type" value="Genomic_DNA"/>
</dbReference>
<feature type="domain" description="Reverse transcriptase" evidence="2">
    <location>
        <begin position="265"/>
        <end position="486"/>
    </location>
</feature>
<name>A0ABN8I6F8_9NEOP</name>
<gene>
    <name evidence="3" type="ORF">IPOD504_LOCUS6542</name>
</gene>